<feature type="region of interest" description="Disordered" evidence="1">
    <location>
        <begin position="65"/>
        <end position="103"/>
    </location>
</feature>
<accession>A0AAV1EXB4</accession>
<dbReference type="EMBL" id="OY660866">
    <property type="protein sequence ID" value="CAJ1053321.1"/>
    <property type="molecule type" value="Genomic_DNA"/>
</dbReference>
<evidence type="ECO:0000313" key="2">
    <source>
        <dbReference type="EMBL" id="CAJ1053321.1"/>
    </source>
</evidence>
<keyword evidence="3" id="KW-1185">Reference proteome</keyword>
<proteinExistence type="predicted"/>
<gene>
    <name evidence="2" type="ORF">XNOV1_A038407</name>
</gene>
<reference evidence="2" key="1">
    <citation type="submission" date="2023-08" db="EMBL/GenBank/DDBJ databases">
        <authorList>
            <person name="Alioto T."/>
            <person name="Alioto T."/>
            <person name="Gomez Garrido J."/>
        </authorList>
    </citation>
    <scope>NUCLEOTIDE SEQUENCE</scope>
</reference>
<evidence type="ECO:0000313" key="3">
    <source>
        <dbReference type="Proteomes" id="UP001178508"/>
    </source>
</evidence>
<protein>
    <submittedName>
        <fullName evidence="2">Uncharacterized protein</fullName>
    </submittedName>
</protein>
<dbReference type="AlphaFoldDB" id="A0AAV1EXB4"/>
<sequence>MLEKIPNILARHPLARDVTVHVGCNDISDQSSEVLKQHFNTPLDLLATDDRCFFINGPIPPHSHSIEHLNPHVQPKTMSSSTISTFSGSAWSSSTPTAFTSVV</sequence>
<name>A0AAV1EXB4_XYRNO</name>
<evidence type="ECO:0000256" key="1">
    <source>
        <dbReference type="SAM" id="MobiDB-lite"/>
    </source>
</evidence>
<feature type="compositionally biased region" description="Low complexity" evidence="1">
    <location>
        <begin position="77"/>
        <end position="97"/>
    </location>
</feature>
<dbReference type="Proteomes" id="UP001178508">
    <property type="component" value="Chromosome 3"/>
</dbReference>
<organism evidence="2 3">
    <name type="scientific">Xyrichtys novacula</name>
    <name type="common">Pearly razorfish</name>
    <name type="synonym">Hemipteronotus novacula</name>
    <dbReference type="NCBI Taxonomy" id="13765"/>
    <lineage>
        <taxon>Eukaryota</taxon>
        <taxon>Metazoa</taxon>
        <taxon>Chordata</taxon>
        <taxon>Craniata</taxon>
        <taxon>Vertebrata</taxon>
        <taxon>Euteleostomi</taxon>
        <taxon>Actinopterygii</taxon>
        <taxon>Neopterygii</taxon>
        <taxon>Teleostei</taxon>
        <taxon>Neoteleostei</taxon>
        <taxon>Acanthomorphata</taxon>
        <taxon>Eupercaria</taxon>
        <taxon>Labriformes</taxon>
        <taxon>Labridae</taxon>
        <taxon>Xyrichtys</taxon>
    </lineage>
</organism>